<keyword evidence="1" id="KW-0732">Signal</keyword>
<feature type="chain" id="PRO_5046427700" evidence="1">
    <location>
        <begin position="18"/>
        <end position="132"/>
    </location>
</feature>
<dbReference type="Proteomes" id="UP001431449">
    <property type="component" value="Unassembled WGS sequence"/>
</dbReference>
<evidence type="ECO:0000256" key="1">
    <source>
        <dbReference type="SAM" id="SignalP"/>
    </source>
</evidence>
<sequence>MRILILVLLCLPLTAWSAEPLRPEAPGHRPIRPIGDCIDPSRVRGFHVLDSRTLLVDAGRRRFRVVLSWSCNELHSHRGLAFDTRNPSGRVCGDIGDAVLPREGSGGILGRCDIGEIKPISPEEWEGELRAR</sequence>
<organism evidence="2 3">
    <name type="scientific">Pseudomarimonas salicorniae</name>
    <dbReference type="NCBI Taxonomy" id="2933270"/>
    <lineage>
        <taxon>Bacteria</taxon>
        <taxon>Pseudomonadati</taxon>
        <taxon>Pseudomonadota</taxon>
        <taxon>Gammaproteobacteria</taxon>
        <taxon>Lysobacterales</taxon>
        <taxon>Lysobacteraceae</taxon>
        <taxon>Pseudomarimonas</taxon>
    </lineage>
</organism>
<dbReference type="RefSeq" id="WP_248208360.1">
    <property type="nucleotide sequence ID" value="NZ_JALNMH010000007.1"/>
</dbReference>
<evidence type="ECO:0000313" key="2">
    <source>
        <dbReference type="EMBL" id="MCK7593844.1"/>
    </source>
</evidence>
<reference evidence="2" key="1">
    <citation type="submission" date="2022-04" db="EMBL/GenBank/DDBJ databases">
        <title>Lysobacter sp. CAU 1642 isolated from sea sand.</title>
        <authorList>
            <person name="Kim W."/>
        </authorList>
    </citation>
    <scope>NUCLEOTIDE SEQUENCE</scope>
    <source>
        <strain evidence="2">CAU 1642</strain>
    </source>
</reference>
<name>A0ABT0GH27_9GAMM</name>
<dbReference type="Pfam" id="PF20101">
    <property type="entry name" value="DUF6491"/>
    <property type="match status" value="1"/>
</dbReference>
<gene>
    <name evidence="2" type="ORF">M0G41_09190</name>
</gene>
<dbReference type="EMBL" id="JALNMH010000007">
    <property type="protein sequence ID" value="MCK7593844.1"/>
    <property type="molecule type" value="Genomic_DNA"/>
</dbReference>
<accession>A0ABT0GH27</accession>
<comment type="caution">
    <text evidence="2">The sequence shown here is derived from an EMBL/GenBank/DDBJ whole genome shotgun (WGS) entry which is preliminary data.</text>
</comment>
<evidence type="ECO:0000313" key="3">
    <source>
        <dbReference type="Proteomes" id="UP001431449"/>
    </source>
</evidence>
<keyword evidence="3" id="KW-1185">Reference proteome</keyword>
<protein>
    <submittedName>
        <fullName evidence="2">DUF6491 family protein</fullName>
    </submittedName>
</protein>
<feature type="signal peptide" evidence="1">
    <location>
        <begin position="1"/>
        <end position="17"/>
    </location>
</feature>
<dbReference type="InterPro" id="IPR045500">
    <property type="entry name" value="DUF6491"/>
</dbReference>
<proteinExistence type="predicted"/>